<accession>A0A6A4T8S3</accession>
<sequence>MKVDRYIKSLLFSLAALQRANVGPELKHSRHPLFLLLLRRNNDGIDRIPKTTLHCNEYIEQGGVVVAMCDKPNSVIAKYRQHIGKQAQKAKSQKGVNSFTNMDYSKTVKRDQRGKLHGTPPPLRTYWLIVNAPDTYRPQMDGEAP</sequence>
<organism evidence="1 2">
    <name type="scientific">Scophthalmus maximus</name>
    <name type="common">Turbot</name>
    <name type="synonym">Psetta maxima</name>
    <dbReference type="NCBI Taxonomy" id="52904"/>
    <lineage>
        <taxon>Eukaryota</taxon>
        <taxon>Metazoa</taxon>
        <taxon>Chordata</taxon>
        <taxon>Craniata</taxon>
        <taxon>Vertebrata</taxon>
        <taxon>Euteleostomi</taxon>
        <taxon>Actinopterygii</taxon>
        <taxon>Neopterygii</taxon>
        <taxon>Teleostei</taxon>
        <taxon>Neoteleostei</taxon>
        <taxon>Acanthomorphata</taxon>
        <taxon>Carangaria</taxon>
        <taxon>Pleuronectiformes</taxon>
        <taxon>Pleuronectoidei</taxon>
        <taxon>Scophthalmidae</taxon>
        <taxon>Scophthalmus</taxon>
    </lineage>
</organism>
<gene>
    <name evidence="1" type="ORF">F2P81_007799</name>
</gene>
<evidence type="ECO:0000313" key="1">
    <source>
        <dbReference type="EMBL" id="KAF0039564.1"/>
    </source>
</evidence>
<dbReference type="EMBL" id="VEVO01000007">
    <property type="protein sequence ID" value="KAF0039564.1"/>
    <property type="molecule type" value="Genomic_DNA"/>
</dbReference>
<protein>
    <submittedName>
        <fullName evidence="1">Uncharacterized protein</fullName>
    </submittedName>
</protein>
<dbReference type="AlphaFoldDB" id="A0A6A4T8S3"/>
<dbReference type="Proteomes" id="UP000438429">
    <property type="component" value="Unassembled WGS sequence"/>
</dbReference>
<evidence type="ECO:0000313" key="2">
    <source>
        <dbReference type="Proteomes" id="UP000438429"/>
    </source>
</evidence>
<comment type="caution">
    <text evidence="1">The sequence shown here is derived from an EMBL/GenBank/DDBJ whole genome shotgun (WGS) entry which is preliminary data.</text>
</comment>
<reference evidence="1 2" key="1">
    <citation type="submission" date="2019-06" db="EMBL/GenBank/DDBJ databases">
        <title>Draft genomes of female and male turbot (Scophthalmus maximus).</title>
        <authorList>
            <person name="Xu H."/>
            <person name="Xu X.-W."/>
            <person name="Shao C."/>
            <person name="Chen S."/>
        </authorList>
    </citation>
    <scope>NUCLEOTIDE SEQUENCE [LARGE SCALE GENOMIC DNA]</scope>
    <source>
        <strain evidence="1">Ysfricsl-2016a</strain>
        <tissue evidence="1">Blood</tissue>
    </source>
</reference>
<proteinExistence type="predicted"/>
<name>A0A6A4T8S3_SCOMX</name>